<dbReference type="PANTHER" id="PTHR31096">
    <property type="entry name" value="ACT DOMAIN-CONTAINING PROTEIN ACR4-RELATED"/>
    <property type="match status" value="1"/>
</dbReference>
<dbReference type="EMBL" id="OY731400">
    <property type="protein sequence ID" value="CAJ1941958.1"/>
    <property type="molecule type" value="Genomic_DNA"/>
</dbReference>
<sequence>MMHVTDEETGSAITDPQRLSLIKELLCNVLGGGNKVRGSSSVMTKEVNHTERRLHQMMFVDKDYEQVDDEDVDEKSRPKVTIVNWSDNDYSVITIQCKDRAKLLFDIVFTLTEMQYVVFHANIDSKGSNSYQSYWEVIGRAAFRTVMHVTDEETDSAITDPTRLSLIKELLNNVLGGGNKQVDDEDVDEKSIPKVTVVNWSHNDYSVITIQCKDRAKLLFDIVFTLTEMQYVVFHANIDSKGSNAYQIRGKYSVDLNSGVLLYIFRGICWGHKNYGTHAIELLGSDRSGCFQK</sequence>
<dbReference type="Proteomes" id="UP001189624">
    <property type="component" value="Chromosome 3"/>
</dbReference>
<reference evidence="3" key="1">
    <citation type="submission" date="2023-10" db="EMBL/GenBank/DDBJ databases">
        <authorList>
            <person name="Domelevo Entfellner J.-B."/>
        </authorList>
    </citation>
    <scope>NUCLEOTIDE SEQUENCE</scope>
</reference>
<gene>
    <name evidence="3" type="ORF">AYBTSS11_LOCUS10581</name>
</gene>
<keyword evidence="4" id="KW-1185">Reference proteome</keyword>
<proteinExistence type="predicted"/>
<evidence type="ECO:0000313" key="4">
    <source>
        <dbReference type="Proteomes" id="UP001189624"/>
    </source>
</evidence>
<dbReference type="Gramene" id="rna-AYBTSS11_LOCUS10581">
    <property type="protein sequence ID" value="CAJ1941958.1"/>
    <property type="gene ID" value="gene-AYBTSS11_LOCUS10581"/>
</dbReference>
<organism evidence="3 4">
    <name type="scientific">Sphenostylis stenocarpa</name>
    <dbReference type="NCBI Taxonomy" id="92480"/>
    <lineage>
        <taxon>Eukaryota</taxon>
        <taxon>Viridiplantae</taxon>
        <taxon>Streptophyta</taxon>
        <taxon>Embryophyta</taxon>
        <taxon>Tracheophyta</taxon>
        <taxon>Spermatophyta</taxon>
        <taxon>Magnoliopsida</taxon>
        <taxon>eudicotyledons</taxon>
        <taxon>Gunneridae</taxon>
        <taxon>Pentapetalae</taxon>
        <taxon>rosids</taxon>
        <taxon>fabids</taxon>
        <taxon>Fabales</taxon>
        <taxon>Fabaceae</taxon>
        <taxon>Papilionoideae</taxon>
        <taxon>50 kb inversion clade</taxon>
        <taxon>NPAAA clade</taxon>
        <taxon>indigoferoid/millettioid clade</taxon>
        <taxon>Phaseoleae</taxon>
        <taxon>Sphenostylis</taxon>
    </lineage>
</organism>
<evidence type="ECO:0000256" key="2">
    <source>
        <dbReference type="RuleBase" id="RU369043"/>
    </source>
</evidence>
<protein>
    <recommendedName>
        <fullName evidence="2">ACT domain-containing protein ACR</fullName>
    </recommendedName>
    <alternativeName>
        <fullName evidence="2">Protein ACT DOMAIN REPEATS</fullName>
    </alternativeName>
</protein>
<dbReference type="PANTHER" id="PTHR31096:SF22">
    <property type="entry name" value="ACT DOMAIN-CONTAINING PROTEIN ACR4"/>
    <property type="match status" value="1"/>
</dbReference>
<evidence type="ECO:0000313" key="3">
    <source>
        <dbReference type="EMBL" id="CAJ1941958.1"/>
    </source>
</evidence>
<dbReference type="AlphaFoldDB" id="A0AA86V8R6"/>
<dbReference type="GO" id="GO:0016597">
    <property type="term" value="F:amino acid binding"/>
    <property type="evidence" value="ECO:0007669"/>
    <property type="project" value="UniProtKB-UniRule"/>
</dbReference>
<dbReference type="InterPro" id="IPR040217">
    <property type="entry name" value="ACR1-12"/>
</dbReference>
<keyword evidence="1 2" id="KW-0677">Repeat</keyword>
<evidence type="ECO:0000256" key="1">
    <source>
        <dbReference type="ARBA" id="ARBA00022737"/>
    </source>
</evidence>
<name>A0AA86V8R6_9FABA</name>
<accession>A0AA86V8R6</accession>
<comment type="function">
    <text evidence="2">Binds amino acids.</text>
</comment>